<dbReference type="Gene3D" id="2.60.120.10">
    <property type="entry name" value="Jelly Rolls"/>
    <property type="match status" value="2"/>
</dbReference>
<dbReference type="InterPro" id="IPR003829">
    <property type="entry name" value="Pirin_N_dom"/>
</dbReference>
<accession>A0A0Q9ZD54</accession>
<dbReference type="PIRSF" id="PIRSF006232">
    <property type="entry name" value="Pirin"/>
    <property type="match status" value="1"/>
</dbReference>
<dbReference type="Pfam" id="PF05726">
    <property type="entry name" value="Pirin_C"/>
    <property type="match status" value="1"/>
</dbReference>
<dbReference type="PANTHER" id="PTHR43594:SF1">
    <property type="entry name" value="QUERCETIN 2,3-DIOXYGENASE PA2418-RELATED"/>
    <property type="match status" value="1"/>
</dbReference>
<sequence length="284" mass="31788">MRSIKKIHDAVSSPIADLITYRALPTNSIDHIDPFLFLNHHGYQEYSENNNGLPFGPHPHRGFETVTFILKGDLIHKDSSGWESVIKAGGVQWMTAGKGLIHAEISSDEFKRNGGELELLQLWVNLPAKHKMTEPNYKGLQEEDIPQLSLDNGKVKLAVVSGHWENKNGAFQPLNDIQLATMHFAEGGKYSVEISSERNIFFYVVKGNLKVNGNEAKIHNLVEFDNDGEKLEIEALEESILLLGHAAPFNEPIVAQGPFVMNSQQEIQQAFLDYQNGEFGNWNG</sequence>
<feature type="binding site" evidence="2">
    <location>
        <position position="102"/>
    </location>
    <ligand>
        <name>Fe cation</name>
        <dbReference type="ChEBI" id="CHEBI:24875"/>
    </ligand>
</feature>
<dbReference type="SUPFAM" id="SSF51182">
    <property type="entry name" value="RmlC-like cupins"/>
    <property type="match status" value="1"/>
</dbReference>
<comment type="caution">
    <text evidence="6">The sequence shown here is derived from an EMBL/GenBank/DDBJ whole genome shotgun (WGS) entry which is preliminary data.</text>
</comment>
<evidence type="ECO:0000256" key="1">
    <source>
        <dbReference type="ARBA" id="ARBA00008416"/>
    </source>
</evidence>
<keyword evidence="2" id="KW-0479">Metal-binding</keyword>
<name>A0A0Q9ZD54_9FLAO</name>
<dbReference type="InterPro" id="IPR053186">
    <property type="entry name" value="QDO-related"/>
</dbReference>
<dbReference type="RefSeq" id="WP_057480793.1">
    <property type="nucleotide sequence ID" value="NZ_BMWR01000006.1"/>
</dbReference>
<reference evidence="6" key="1">
    <citation type="submission" date="2015-10" db="EMBL/GenBank/DDBJ databases">
        <title>Draft genome sequence of Salegentibacter mishustinae KCTC 12263.</title>
        <authorList>
            <person name="Lin W."/>
            <person name="Zheng Q."/>
        </authorList>
    </citation>
    <scope>NUCLEOTIDE SEQUENCE [LARGE SCALE GENOMIC DNA]</scope>
    <source>
        <strain evidence="6">KCTC 12263</strain>
    </source>
</reference>
<feature type="binding site" evidence="2">
    <location>
        <position position="58"/>
    </location>
    <ligand>
        <name>Fe cation</name>
        <dbReference type="ChEBI" id="CHEBI:24875"/>
    </ligand>
</feature>
<evidence type="ECO:0000259" key="4">
    <source>
        <dbReference type="Pfam" id="PF02678"/>
    </source>
</evidence>
<dbReference type="AlphaFoldDB" id="A0A0Q9ZD54"/>
<evidence type="ECO:0000313" key="7">
    <source>
        <dbReference type="Proteomes" id="UP000051643"/>
    </source>
</evidence>
<dbReference type="CDD" id="cd02247">
    <property type="entry name" value="cupin_pirin_C"/>
    <property type="match status" value="1"/>
</dbReference>
<dbReference type="InterPro" id="IPR014710">
    <property type="entry name" value="RmlC-like_jellyroll"/>
</dbReference>
<dbReference type="OrthoDB" id="321327at2"/>
<dbReference type="CDD" id="cd02909">
    <property type="entry name" value="cupin_pirin_N"/>
    <property type="match status" value="1"/>
</dbReference>
<dbReference type="STRING" id="270918.APR42_13450"/>
<evidence type="ECO:0000256" key="3">
    <source>
        <dbReference type="RuleBase" id="RU003457"/>
    </source>
</evidence>
<dbReference type="Pfam" id="PF02678">
    <property type="entry name" value="Pirin"/>
    <property type="match status" value="1"/>
</dbReference>
<comment type="cofactor">
    <cofactor evidence="2">
        <name>Fe cation</name>
        <dbReference type="ChEBI" id="CHEBI:24875"/>
    </cofactor>
    <text evidence="2">Binds 1 Fe cation per subunit.</text>
</comment>
<proteinExistence type="inferred from homology"/>
<feature type="domain" description="Pirin C-terminal" evidence="5">
    <location>
        <begin position="182"/>
        <end position="280"/>
    </location>
</feature>
<evidence type="ECO:0000259" key="5">
    <source>
        <dbReference type="Pfam" id="PF05726"/>
    </source>
</evidence>
<keyword evidence="2" id="KW-0408">Iron</keyword>
<keyword evidence="7" id="KW-1185">Reference proteome</keyword>
<protein>
    <submittedName>
        <fullName evidence="6">Nuclease PIN</fullName>
    </submittedName>
</protein>
<evidence type="ECO:0000313" key="6">
    <source>
        <dbReference type="EMBL" id="KRG30185.1"/>
    </source>
</evidence>
<dbReference type="GO" id="GO:0046872">
    <property type="term" value="F:metal ion binding"/>
    <property type="evidence" value="ECO:0007669"/>
    <property type="project" value="UniProtKB-KW"/>
</dbReference>
<feature type="domain" description="Pirin N-terminal" evidence="4">
    <location>
        <begin position="21"/>
        <end position="124"/>
    </location>
</feature>
<dbReference type="PANTHER" id="PTHR43594">
    <property type="entry name" value="QUERCETIN 2,3-DIOXYGENASE"/>
    <property type="match status" value="1"/>
</dbReference>
<dbReference type="InterPro" id="IPR012093">
    <property type="entry name" value="Pirin"/>
</dbReference>
<feature type="binding site" evidence="2">
    <location>
        <position position="60"/>
    </location>
    <ligand>
        <name>Fe cation</name>
        <dbReference type="ChEBI" id="CHEBI:24875"/>
    </ligand>
</feature>
<organism evidence="6 7">
    <name type="scientific">Salegentibacter mishustinae</name>
    <dbReference type="NCBI Taxonomy" id="270918"/>
    <lineage>
        <taxon>Bacteria</taxon>
        <taxon>Pseudomonadati</taxon>
        <taxon>Bacteroidota</taxon>
        <taxon>Flavobacteriia</taxon>
        <taxon>Flavobacteriales</taxon>
        <taxon>Flavobacteriaceae</taxon>
        <taxon>Salegentibacter</taxon>
    </lineage>
</organism>
<evidence type="ECO:0000256" key="2">
    <source>
        <dbReference type="PIRSR" id="PIRSR006232-1"/>
    </source>
</evidence>
<dbReference type="InterPro" id="IPR008778">
    <property type="entry name" value="Pirin_C_dom"/>
</dbReference>
<dbReference type="EMBL" id="LKTP01000002">
    <property type="protein sequence ID" value="KRG30185.1"/>
    <property type="molecule type" value="Genomic_DNA"/>
</dbReference>
<dbReference type="InterPro" id="IPR011051">
    <property type="entry name" value="RmlC_Cupin_sf"/>
</dbReference>
<comment type="similarity">
    <text evidence="1 3">Belongs to the pirin family.</text>
</comment>
<gene>
    <name evidence="6" type="ORF">APR42_13450</name>
</gene>
<feature type="binding site" evidence="2">
    <location>
        <position position="104"/>
    </location>
    <ligand>
        <name>Fe cation</name>
        <dbReference type="ChEBI" id="CHEBI:24875"/>
    </ligand>
</feature>
<dbReference type="Proteomes" id="UP000051643">
    <property type="component" value="Unassembled WGS sequence"/>
</dbReference>